<proteinExistence type="predicted"/>
<comment type="subcellular location">
    <subcellularLocation>
        <location evidence="1">Cell membrane</location>
        <topology evidence="1">Multi-pass membrane protein</topology>
    </subcellularLocation>
</comment>
<evidence type="ECO:0000256" key="2">
    <source>
        <dbReference type="ARBA" id="ARBA00022475"/>
    </source>
</evidence>
<accession>X0W7J4</accession>
<dbReference type="GO" id="GO:0015297">
    <property type="term" value="F:antiporter activity"/>
    <property type="evidence" value="ECO:0007669"/>
    <property type="project" value="InterPro"/>
</dbReference>
<feature type="transmembrane region" description="Helical" evidence="6">
    <location>
        <begin position="233"/>
        <end position="252"/>
    </location>
</feature>
<organism evidence="7">
    <name type="scientific">marine sediment metagenome</name>
    <dbReference type="NCBI Taxonomy" id="412755"/>
    <lineage>
        <taxon>unclassified sequences</taxon>
        <taxon>metagenomes</taxon>
        <taxon>ecological metagenomes</taxon>
    </lineage>
</organism>
<gene>
    <name evidence="7" type="ORF">S01H1_56697</name>
</gene>
<feature type="transmembrane region" description="Helical" evidence="6">
    <location>
        <begin position="199"/>
        <end position="221"/>
    </location>
</feature>
<dbReference type="EMBL" id="BARS01036932">
    <property type="protein sequence ID" value="GAG20573.1"/>
    <property type="molecule type" value="Genomic_DNA"/>
</dbReference>
<reference evidence="7" key="1">
    <citation type="journal article" date="2014" name="Front. Microbiol.">
        <title>High frequency of phylogenetically diverse reductive dehalogenase-homologous genes in deep subseafloor sedimentary metagenomes.</title>
        <authorList>
            <person name="Kawai M."/>
            <person name="Futagami T."/>
            <person name="Toyoda A."/>
            <person name="Takaki Y."/>
            <person name="Nishi S."/>
            <person name="Hori S."/>
            <person name="Arai W."/>
            <person name="Tsubouchi T."/>
            <person name="Morono Y."/>
            <person name="Uchiyama I."/>
            <person name="Ito T."/>
            <person name="Fujiyama A."/>
            <person name="Inagaki F."/>
            <person name="Takami H."/>
        </authorList>
    </citation>
    <scope>NUCLEOTIDE SEQUENCE</scope>
    <source>
        <strain evidence="7">Expedition CK06-06</strain>
    </source>
</reference>
<name>X0W7J4_9ZZZZ</name>
<feature type="transmembrane region" description="Helical" evidence="6">
    <location>
        <begin position="174"/>
        <end position="193"/>
    </location>
</feature>
<feature type="transmembrane region" description="Helical" evidence="6">
    <location>
        <begin position="111"/>
        <end position="131"/>
    </location>
</feature>
<keyword evidence="5 6" id="KW-0472">Membrane</keyword>
<protein>
    <submittedName>
        <fullName evidence="7">Uncharacterized protein</fullName>
    </submittedName>
</protein>
<evidence type="ECO:0000313" key="7">
    <source>
        <dbReference type="EMBL" id="GAG20573.1"/>
    </source>
</evidence>
<dbReference type="GO" id="GO:0005886">
    <property type="term" value="C:plasma membrane"/>
    <property type="evidence" value="ECO:0007669"/>
    <property type="project" value="UniProtKB-SubCell"/>
</dbReference>
<dbReference type="Pfam" id="PF01554">
    <property type="entry name" value="MatE"/>
    <property type="match status" value="1"/>
</dbReference>
<feature type="non-terminal residue" evidence="7">
    <location>
        <position position="257"/>
    </location>
</feature>
<comment type="caution">
    <text evidence="7">The sequence shown here is derived from an EMBL/GenBank/DDBJ whole genome shotgun (WGS) entry which is preliminary data.</text>
</comment>
<dbReference type="PANTHER" id="PTHR30250:SF11">
    <property type="entry name" value="O-ANTIGEN TRANSPORTER-RELATED"/>
    <property type="match status" value="1"/>
</dbReference>
<dbReference type="PANTHER" id="PTHR30250">
    <property type="entry name" value="PST FAMILY PREDICTED COLANIC ACID TRANSPORTER"/>
    <property type="match status" value="1"/>
</dbReference>
<sequence>PFLWRISLGKAPLNAKSISTPLLSEMARYGFPLVIGNLAAWILSLSDRYVLEFFRGSQEVGIYSASYSISEPSIMLLATLFALTSGSIVYNIWEKEGEKKSQEFVSKLTKYYLLVCIPAVVGLSALAKPLINTLTGQEYHGGYKIIPLVALGAFFLGLQQRFYAGVNFYKKTHFIMFSIVASGFLNLGLNFLLIPKYGYIAAAFTTLISYAFLLFLVIIVSRRFFIWQFPVKSLAKATCASSVMGVVVYYIGNSLTS</sequence>
<keyword evidence="2" id="KW-1003">Cell membrane</keyword>
<keyword evidence="3 6" id="KW-0812">Transmembrane</keyword>
<evidence type="ECO:0000256" key="6">
    <source>
        <dbReference type="SAM" id="Phobius"/>
    </source>
</evidence>
<keyword evidence="4 6" id="KW-1133">Transmembrane helix</keyword>
<dbReference type="InterPro" id="IPR002528">
    <property type="entry name" value="MATE_fam"/>
</dbReference>
<evidence type="ECO:0000256" key="1">
    <source>
        <dbReference type="ARBA" id="ARBA00004651"/>
    </source>
</evidence>
<feature type="transmembrane region" description="Helical" evidence="6">
    <location>
        <begin position="143"/>
        <end position="162"/>
    </location>
</feature>
<dbReference type="InterPro" id="IPR050833">
    <property type="entry name" value="Poly_Biosynth_Transport"/>
</dbReference>
<evidence type="ECO:0000256" key="3">
    <source>
        <dbReference type="ARBA" id="ARBA00022692"/>
    </source>
</evidence>
<evidence type="ECO:0000256" key="5">
    <source>
        <dbReference type="ARBA" id="ARBA00023136"/>
    </source>
</evidence>
<dbReference type="AlphaFoldDB" id="X0W7J4"/>
<feature type="transmembrane region" description="Helical" evidence="6">
    <location>
        <begin position="73"/>
        <end position="90"/>
    </location>
</feature>
<dbReference type="GO" id="GO:0042910">
    <property type="term" value="F:xenobiotic transmembrane transporter activity"/>
    <property type="evidence" value="ECO:0007669"/>
    <property type="project" value="InterPro"/>
</dbReference>
<evidence type="ECO:0000256" key="4">
    <source>
        <dbReference type="ARBA" id="ARBA00022989"/>
    </source>
</evidence>
<feature type="non-terminal residue" evidence="7">
    <location>
        <position position="1"/>
    </location>
</feature>